<sequence>MAAVDSGNWSRLWVVRLPSTGKAIAPIIPNIVLARLDAPREKLLSRRSLGHLSGSQCRRATLRSPRPLGNLG</sequence>
<reference evidence="3" key="2">
    <citation type="submission" date="2020-10" db="UniProtKB">
        <authorList>
            <consortium name="WormBaseParasite"/>
        </authorList>
    </citation>
    <scope>IDENTIFICATION</scope>
</reference>
<keyword evidence="2" id="KW-1185">Reference proteome</keyword>
<feature type="region of interest" description="Disordered" evidence="1">
    <location>
        <begin position="53"/>
        <end position="72"/>
    </location>
</feature>
<evidence type="ECO:0000313" key="3">
    <source>
        <dbReference type="WBParaSite" id="Pan_g11798.t1"/>
    </source>
</evidence>
<proteinExistence type="predicted"/>
<dbReference type="Proteomes" id="UP000492821">
    <property type="component" value="Unassembled WGS sequence"/>
</dbReference>
<evidence type="ECO:0000313" key="2">
    <source>
        <dbReference type="Proteomes" id="UP000492821"/>
    </source>
</evidence>
<accession>A0A7E4UR25</accession>
<evidence type="ECO:0000256" key="1">
    <source>
        <dbReference type="SAM" id="MobiDB-lite"/>
    </source>
</evidence>
<organism evidence="2 3">
    <name type="scientific">Panagrellus redivivus</name>
    <name type="common">Microworm</name>
    <dbReference type="NCBI Taxonomy" id="6233"/>
    <lineage>
        <taxon>Eukaryota</taxon>
        <taxon>Metazoa</taxon>
        <taxon>Ecdysozoa</taxon>
        <taxon>Nematoda</taxon>
        <taxon>Chromadorea</taxon>
        <taxon>Rhabditida</taxon>
        <taxon>Tylenchina</taxon>
        <taxon>Panagrolaimomorpha</taxon>
        <taxon>Panagrolaimoidea</taxon>
        <taxon>Panagrolaimidae</taxon>
        <taxon>Panagrellus</taxon>
    </lineage>
</organism>
<name>A0A7E4UR25_PANRE</name>
<protein>
    <submittedName>
        <fullName evidence="3">Reverse transcriptase domain-containing protein</fullName>
    </submittedName>
</protein>
<dbReference type="AlphaFoldDB" id="A0A7E4UR25"/>
<dbReference type="WBParaSite" id="Pan_g11798.t1">
    <property type="protein sequence ID" value="Pan_g11798.t1"/>
    <property type="gene ID" value="Pan_g11798"/>
</dbReference>
<reference evidence="2" key="1">
    <citation type="journal article" date="2013" name="Genetics">
        <title>The draft genome and transcriptome of Panagrellus redivivus are shaped by the harsh demands of a free-living lifestyle.</title>
        <authorList>
            <person name="Srinivasan J."/>
            <person name="Dillman A.R."/>
            <person name="Macchietto M.G."/>
            <person name="Heikkinen L."/>
            <person name="Lakso M."/>
            <person name="Fracchia K.M."/>
            <person name="Antoshechkin I."/>
            <person name="Mortazavi A."/>
            <person name="Wong G."/>
            <person name="Sternberg P.W."/>
        </authorList>
    </citation>
    <scope>NUCLEOTIDE SEQUENCE [LARGE SCALE GENOMIC DNA]</scope>
    <source>
        <strain evidence="2">MT8872</strain>
    </source>
</reference>